<protein>
    <recommendedName>
        <fullName evidence="1">Amidohydrolase-related domain-containing protein</fullName>
    </recommendedName>
</protein>
<dbReference type="AlphaFoldDB" id="A0A382B1W0"/>
<dbReference type="EMBL" id="UINC01027648">
    <property type="protein sequence ID" value="SVB07243.1"/>
    <property type="molecule type" value="Genomic_DNA"/>
</dbReference>
<dbReference type="InterPro" id="IPR051781">
    <property type="entry name" value="Metallo-dep_Hydrolase"/>
</dbReference>
<dbReference type="Gene3D" id="3.20.20.140">
    <property type="entry name" value="Metal-dependent hydrolases"/>
    <property type="match status" value="1"/>
</dbReference>
<dbReference type="SUPFAM" id="SSF51338">
    <property type="entry name" value="Composite domain of metallo-dependent hydrolases"/>
    <property type="match status" value="1"/>
</dbReference>
<name>A0A382B1W0_9ZZZZ</name>
<proteinExistence type="predicted"/>
<organism evidence="2">
    <name type="scientific">marine metagenome</name>
    <dbReference type="NCBI Taxonomy" id="408172"/>
    <lineage>
        <taxon>unclassified sequences</taxon>
        <taxon>metagenomes</taxon>
        <taxon>ecological metagenomes</taxon>
    </lineage>
</organism>
<accession>A0A382B1W0</accession>
<sequence length="447" mass="49157">MMQEKDKRLLISGAQIIDGTGSKPFLGNIIVLGDRIESVTKGSKLPQKIENLKNTIDAKDLTVMPGLIDAHCHITFDEPTSNDELFFHRRESLSAIIAGKNAFKVLQSGVTSFFDADSIFDVGVDLRDAIEAGIIAGPRMAVGGNALLTSVGGTAGRLIPDEGRRGYGAVVRNPDEIILEIRRQIKLGIDWIKIHVSGLVPRQFTEGEVKAWSLEELKTACETAHDLGIPVVGHCRSADSVKDSLLAGMDMILHATYMDEEGLDILVEKKIPIVPTLTFQSNLIQYAEQMGASTEYKEIFEKEIDDNIDTLRSAFERGVPLLCGSETGFSVTPYGDWHYKELEVFVEKLGLTPLEAITCATRNSSLAMRQEDKIGLISEGYLADLLIVDGDPSKDVSILGKKSLIKNVFLNGEEVDLTPPAKRIKDPDGWRVSSYSKRILKKDTKQE</sequence>
<dbReference type="PANTHER" id="PTHR43135">
    <property type="entry name" value="ALPHA-D-RIBOSE 1-METHYLPHOSPHONATE 5-TRIPHOSPHATE DIPHOSPHATASE"/>
    <property type="match status" value="1"/>
</dbReference>
<dbReference type="PANTHER" id="PTHR43135:SF3">
    <property type="entry name" value="ALPHA-D-RIBOSE 1-METHYLPHOSPHONATE 5-TRIPHOSPHATE DIPHOSPHATASE"/>
    <property type="match status" value="1"/>
</dbReference>
<reference evidence="2" key="1">
    <citation type="submission" date="2018-05" db="EMBL/GenBank/DDBJ databases">
        <authorList>
            <person name="Lanie J.A."/>
            <person name="Ng W.-L."/>
            <person name="Kazmierczak K.M."/>
            <person name="Andrzejewski T.M."/>
            <person name="Davidsen T.M."/>
            <person name="Wayne K.J."/>
            <person name="Tettelin H."/>
            <person name="Glass J.I."/>
            <person name="Rusch D."/>
            <person name="Podicherti R."/>
            <person name="Tsui H.-C.T."/>
            <person name="Winkler M.E."/>
        </authorList>
    </citation>
    <scope>NUCLEOTIDE SEQUENCE</scope>
</reference>
<evidence type="ECO:0000313" key="2">
    <source>
        <dbReference type="EMBL" id="SVB07243.1"/>
    </source>
</evidence>
<feature type="domain" description="Amidohydrolase-related" evidence="1">
    <location>
        <begin position="62"/>
        <end position="415"/>
    </location>
</feature>
<dbReference type="InterPro" id="IPR011059">
    <property type="entry name" value="Metal-dep_hydrolase_composite"/>
</dbReference>
<evidence type="ECO:0000259" key="1">
    <source>
        <dbReference type="Pfam" id="PF01979"/>
    </source>
</evidence>
<dbReference type="Pfam" id="PF01979">
    <property type="entry name" value="Amidohydro_1"/>
    <property type="match status" value="1"/>
</dbReference>
<dbReference type="SUPFAM" id="SSF51556">
    <property type="entry name" value="Metallo-dependent hydrolases"/>
    <property type="match status" value="1"/>
</dbReference>
<dbReference type="InterPro" id="IPR057744">
    <property type="entry name" value="OTAase-like"/>
</dbReference>
<dbReference type="InterPro" id="IPR006680">
    <property type="entry name" value="Amidohydro-rel"/>
</dbReference>
<dbReference type="GO" id="GO:0016810">
    <property type="term" value="F:hydrolase activity, acting on carbon-nitrogen (but not peptide) bonds"/>
    <property type="evidence" value="ECO:0007669"/>
    <property type="project" value="InterPro"/>
</dbReference>
<dbReference type="Gene3D" id="2.30.40.10">
    <property type="entry name" value="Urease, subunit C, domain 1"/>
    <property type="match status" value="1"/>
</dbReference>
<gene>
    <name evidence="2" type="ORF">METZ01_LOCUS160097</name>
</gene>
<dbReference type="CDD" id="cd01299">
    <property type="entry name" value="Met_dep_hydrolase_A"/>
    <property type="match status" value="1"/>
</dbReference>
<dbReference type="InterPro" id="IPR032466">
    <property type="entry name" value="Metal_Hydrolase"/>
</dbReference>